<dbReference type="SUPFAM" id="SSF53335">
    <property type="entry name" value="S-adenosyl-L-methionine-dependent methyltransferases"/>
    <property type="match status" value="1"/>
</dbReference>
<proteinExistence type="inferred from homology"/>
<evidence type="ECO:0000256" key="3">
    <source>
        <dbReference type="ARBA" id="ARBA00022603"/>
    </source>
</evidence>
<keyword evidence="7" id="KW-0689">Ribosomal protein</keyword>
<dbReference type="Pfam" id="PF06325">
    <property type="entry name" value="PrmA"/>
    <property type="match status" value="1"/>
</dbReference>
<dbReference type="Gene3D" id="3.40.50.150">
    <property type="entry name" value="Vaccinia Virus protein VP39"/>
    <property type="match status" value="1"/>
</dbReference>
<dbReference type="HAMAP" id="MF_00735">
    <property type="entry name" value="Methyltr_PrmA"/>
    <property type="match status" value="1"/>
</dbReference>
<dbReference type="OrthoDB" id="9785995at2"/>
<keyword evidence="7" id="KW-0687">Ribonucleoprotein</keyword>
<feature type="binding site" evidence="6">
    <location>
        <position position="128"/>
    </location>
    <ligand>
        <name>S-adenosyl-L-methionine</name>
        <dbReference type="ChEBI" id="CHEBI:59789"/>
    </ligand>
</feature>
<keyword evidence="8" id="KW-1185">Reference proteome</keyword>
<comment type="catalytic activity">
    <reaction evidence="6">
        <text>L-lysyl-[protein] + 3 S-adenosyl-L-methionine = N(6),N(6),N(6)-trimethyl-L-lysyl-[protein] + 3 S-adenosyl-L-homocysteine + 3 H(+)</text>
        <dbReference type="Rhea" id="RHEA:54192"/>
        <dbReference type="Rhea" id="RHEA-COMP:9752"/>
        <dbReference type="Rhea" id="RHEA-COMP:13826"/>
        <dbReference type="ChEBI" id="CHEBI:15378"/>
        <dbReference type="ChEBI" id="CHEBI:29969"/>
        <dbReference type="ChEBI" id="CHEBI:57856"/>
        <dbReference type="ChEBI" id="CHEBI:59789"/>
        <dbReference type="ChEBI" id="CHEBI:61961"/>
    </reaction>
</comment>
<dbReference type="Proteomes" id="UP000239590">
    <property type="component" value="Unassembled WGS sequence"/>
</dbReference>
<comment type="subcellular location">
    <subcellularLocation>
        <location evidence="6">Cytoplasm</location>
    </subcellularLocation>
</comment>
<dbReference type="CDD" id="cd02440">
    <property type="entry name" value="AdoMet_MTases"/>
    <property type="match status" value="1"/>
</dbReference>
<name>A0A2S7ISH7_9BACT</name>
<keyword evidence="5 6" id="KW-0949">S-adenosyl-L-methionine</keyword>
<dbReference type="GO" id="GO:0008276">
    <property type="term" value="F:protein methyltransferase activity"/>
    <property type="evidence" value="ECO:0007669"/>
    <property type="project" value="UniProtKB-UniRule"/>
</dbReference>
<dbReference type="InterPro" id="IPR029063">
    <property type="entry name" value="SAM-dependent_MTases_sf"/>
</dbReference>
<comment type="similarity">
    <text evidence="1 6">Belongs to the methyltransferase superfamily. PrmA family.</text>
</comment>
<comment type="function">
    <text evidence="6">Methylates ribosomal protein L11.</text>
</comment>
<keyword evidence="4 6" id="KW-0808">Transferase</keyword>
<dbReference type="GO" id="GO:0032259">
    <property type="term" value="P:methylation"/>
    <property type="evidence" value="ECO:0007669"/>
    <property type="project" value="UniProtKB-KW"/>
</dbReference>
<evidence type="ECO:0000256" key="5">
    <source>
        <dbReference type="ARBA" id="ARBA00022691"/>
    </source>
</evidence>
<sequence>MNYYELKLCVSPGVHDIFVAELAEIGFESFVEEDTCLLGYIPETGFNGDALQHIMQQYESITGTVDYSIKYLEKENWNAEWERNYPPIDVEGRVLVRASFHDMDASSYEYIIEINPKMSFGTGHHETTWMMLAHQLEIDQSGKQVLDVGSGTGILAIMAALRGATYVSAFDIEDWATENAIENVQLNHLEDVVHVRQGTIEDEPAAQYDVVLANINRNILLREIPTYVEYMTPVGTLVISGFYEHDLPEIEAVAQSVGLQLTSLKTRNGWAAARFTRQL</sequence>
<dbReference type="PANTHER" id="PTHR43648">
    <property type="entry name" value="ELECTRON TRANSFER FLAVOPROTEIN BETA SUBUNIT LYSINE METHYLTRANSFERASE"/>
    <property type="match status" value="1"/>
</dbReference>
<organism evidence="7 8">
    <name type="scientific">Siphonobacter curvatus</name>
    <dbReference type="NCBI Taxonomy" id="2094562"/>
    <lineage>
        <taxon>Bacteria</taxon>
        <taxon>Pseudomonadati</taxon>
        <taxon>Bacteroidota</taxon>
        <taxon>Cytophagia</taxon>
        <taxon>Cytophagales</taxon>
        <taxon>Cytophagaceae</taxon>
        <taxon>Siphonobacter</taxon>
    </lineage>
</organism>
<keyword evidence="2 6" id="KW-0963">Cytoplasm</keyword>
<dbReference type="EC" id="2.1.1.-" evidence="6"/>
<evidence type="ECO:0000256" key="1">
    <source>
        <dbReference type="ARBA" id="ARBA00009741"/>
    </source>
</evidence>
<dbReference type="RefSeq" id="WP_104713026.1">
    <property type="nucleotide sequence ID" value="NZ_PTRA01000001.1"/>
</dbReference>
<dbReference type="NCBIfam" id="NF001785">
    <property type="entry name" value="PRK00517.2-2"/>
    <property type="match status" value="1"/>
</dbReference>
<evidence type="ECO:0000256" key="2">
    <source>
        <dbReference type="ARBA" id="ARBA00022490"/>
    </source>
</evidence>
<feature type="binding site" evidence="6">
    <location>
        <position position="149"/>
    </location>
    <ligand>
        <name>S-adenosyl-L-methionine</name>
        <dbReference type="ChEBI" id="CHEBI:59789"/>
    </ligand>
</feature>
<dbReference type="InterPro" id="IPR050078">
    <property type="entry name" value="Ribosomal_L11_MeTrfase_PrmA"/>
</dbReference>
<dbReference type="EMBL" id="PTRA01000001">
    <property type="protein sequence ID" value="PQA60588.1"/>
    <property type="molecule type" value="Genomic_DNA"/>
</dbReference>
<protein>
    <recommendedName>
        <fullName evidence="6">Ribosomal protein L11 methyltransferase</fullName>
        <shortName evidence="6">L11 Mtase</shortName>
        <ecNumber evidence="6">2.1.1.-</ecNumber>
    </recommendedName>
</protein>
<dbReference type="InterPro" id="IPR004498">
    <property type="entry name" value="Ribosomal_PrmA_MeTrfase"/>
</dbReference>
<evidence type="ECO:0000313" key="7">
    <source>
        <dbReference type="EMBL" id="PQA60588.1"/>
    </source>
</evidence>
<gene>
    <name evidence="6" type="primary">prmA</name>
    <name evidence="7" type="ORF">C5O19_13515</name>
</gene>
<keyword evidence="3 6" id="KW-0489">Methyltransferase</keyword>
<evidence type="ECO:0000256" key="4">
    <source>
        <dbReference type="ARBA" id="ARBA00022679"/>
    </source>
</evidence>
<dbReference type="PANTHER" id="PTHR43648:SF1">
    <property type="entry name" value="ELECTRON TRANSFER FLAVOPROTEIN BETA SUBUNIT LYSINE METHYLTRANSFERASE"/>
    <property type="match status" value="1"/>
</dbReference>
<comment type="caution">
    <text evidence="7">The sequence shown here is derived from an EMBL/GenBank/DDBJ whole genome shotgun (WGS) entry which is preliminary data.</text>
</comment>
<dbReference type="GO" id="GO:0005840">
    <property type="term" value="C:ribosome"/>
    <property type="evidence" value="ECO:0007669"/>
    <property type="project" value="UniProtKB-KW"/>
</dbReference>
<evidence type="ECO:0000313" key="8">
    <source>
        <dbReference type="Proteomes" id="UP000239590"/>
    </source>
</evidence>
<dbReference type="AlphaFoldDB" id="A0A2S7ISH7"/>
<dbReference type="GO" id="GO:0005737">
    <property type="term" value="C:cytoplasm"/>
    <property type="evidence" value="ECO:0007669"/>
    <property type="project" value="UniProtKB-SubCell"/>
</dbReference>
<reference evidence="8" key="1">
    <citation type="submission" date="2018-02" db="EMBL/GenBank/DDBJ databases">
        <title>Genome sequencing of Solimonas sp. HR-BB.</title>
        <authorList>
            <person name="Lee Y."/>
            <person name="Jeon C.O."/>
        </authorList>
    </citation>
    <scope>NUCLEOTIDE SEQUENCE [LARGE SCALE GENOMIC DNA]</scope>
    <source>
        <strain evidence="8">HR-U</strain>
    </source>
</reference>
<feature type="binding site" evidence="6">
    <location>
        <position position="214"/>
    </location>
    <ligand>
        <name>S-adenosyl-L-methionine</name>
        <dbReference type="ChEBI" id="CHEBI:59789"/>
    </ligand>
</feature>
<accession>A0A2S7ISH7</accession>
<feature type="binding site" evidence="6">
    <location>
        <position position="171"/>
    </location>
    <ligand>
        <name>S-adenosyl-L-methionine</name>
        <dbReference type="ChEBI" id="CHEBI:59789"/>
    </ligand>
</feature>
<evidence type="ECO:0000256" key="6">
    <source>
        <dbReference type="HAMAP-Rule" id="MF_00735"/>
    </source>
</evidence>